<keyword evidence="2" id="KW-1185">Reference proteome</keyword>
<evidence type="ECO:0008006" key="3">
    <source>
        <dbReference type="Google" id="ProtNLM"/>
    </source>
</evidence>
<gene>
    <name evidence="1" type="ORF">BGC07_02710</name>
</gene>
<evidence type="ECO:0000313" key="1">
    <source>
        <dbReference type="EMBL" id="ODN42062.1"/>
    </source>
</evidence>
<accession>A0ABX2ZZS4</accession>
<sequence>MDRYANRKPIDFIPQTSASNKIEASMAGVGSCLDNAPVECFFDSLKNEKQSPHFYVSAKVEFLCFSFLIFLKLIGDKFASDS</sequence>
<dbReference type="EMBL" id="MDTU01000001">
    <property type="protein sequence ID" value="ODN42062.1"/>
    <property type="molecule type" value="Genomic_DNA"/>
</dbReference>
<dbReference type="Proteomes" id="UP000094329">
    <property type="component" value="Unassembled WGS sequence"/>
</dbReference>
<comment type="caution">
    <text evidence="1">The sequence shown here is derived from an EMBL/GenBank/DDBJ whole genome shotgun (WGS) entry which is preliminary data.</text>
</comment>
<proteinExistence type="predicted"/>
<evidence type="ECO:0000313" key="2">
    <source>
        <dbReference type="Proteomes" id="UP000094329"/>
    </source>
</evidence>
<organism evidence="1 2">
    <name type="scientific">Piscirickettsia litoralis</name>
    <dbReference type="NCBI Taxonomy" id="1891921"/>
    <lineage>
        <taxon>Bacteria</taxon>
        <taxon>Pseudomonadati</taxon>
        <taxon>Pseudomonadota</taxon>
        <taxon>Gammaproteobacteria</taxon>
        <taxon>Thiotrichales</taxon>
        <taxon>Piscirickettsiaceae</taxon>
        <taxon>Piscirickettsia</taxon>
    </lineage>
</organism>
<reference evidence="1 2" key="1">
    <citation type="submission" date="2016-08" db="EMBL/GenBank/DDBJ databases">
        <title>Draft genome sequence of Candidatus Piscirickettsia litoralis, from seawater.</title>
        <authorList>
            <person name="Wan X."/>
            <person name="Lee A.J."/>
            <person name="Hou S."/>
            <person name="Donachie S.P."/>
        </authorList>
    </citation>
    <scope>NUCLEOTIDE SEQUENCE [LARGE SCALE GENOMIC DNA]</scope>
    <source>
        <strain evidence="1 2">Y2</strain>
    </source>
</reference>
<name>A0ABX2ZZS4_9GAMM</name>
<protein>
    <recommendedName>
        <fullName evidence="3">Transposase</fullName>
    </recommendedName>
</protein>